<feature type="region of interest" description="Disordered" evidence="14">
    <location>
        <begin position="462"/>
        <end position="488"/>
    </location>
</feature>
<proteinExistence type="inferred from homology"/>
<evidence type="ECO:0000313" key="18">
    <source>
        <dbReference type="Proteomes" id="UP001386955"/>
    </source>
</evidence>
<keyword evidence="5" id="KW-0808">Transferase</keyword>
<dbReference type="Gene3D" id="3.30.200.20">
    <property type="entry name" value="Phosphorylase Kinase, domain 1"/>
    <property type="match status" value="1"/>
</dbReference>
<reference evidence="17 18" key="1">
    <citation type="submission" date="2024-01" db="EMBL/GenBank/DDBJ databases">
        <title>The genomes of 5 underutilized Papilionoideae crops provide insights into root nodulation and disease resistanc.</title>
        <authorList>
            <person name="Jiang F."/>
        </authorList>
    </citation>
    <scope>NUCLEOTIDE SEQUENCE [LARGE SCALE GENOMIC DNA]</scope>
    <source>
        <strain evidence="17">DUOXIRENSHENG_FW03</strain>
        <tissue evidence="17">Leaves</tissue>
    </source>
</reference>
<dbReference type="Pfam" id="PF03822">
    <property type="entry name" value="NAF"/>
    <property type="match status" value="1"/>
</dbReference>
<accession>A0AAN9S6G6</accession>
<comment type="cofactor">
    <cofactor evidence="1">
        <name>Mn(2+)</name>
        <dbReference type="ChEBI" id="CHEBI:29035"/>
    </cofactor>
</comment>
<dbReference type="InterPro" id="IPR011009">
    <property type="entry name" value="Kinase-like_dom_sf"/>
</dbReference>
<evidence type="ECO:0000256" key="1">
    <source>
        <dbReference type="ARBA" id="ARBA00001936"/>
    </source>
</evidence>
<dbReference type="InterPro" id="IPR017441">
    <property type="entry name" value="Protein_kinase_ATP_BS"/>
</dbReference>
<dbReference type="EC" id="2.7.11.1" evidence="3"/>
<protein>
    <recommendedName>
        <fullName evidence="3">non-specific serine/threonine protein kinase</fullName>
        <ecNumber evidence="3">2.7.11.1</ecNumber>
    </recommendedName>
</protein>
<dbReference type="PANTHER" id="PTHR43895">
    <property type="entry name" value="CALCIUM/CALMODULIN-DEPENDENT PROTEIN KINASE KINASE-RELATED"/>
    <property type="match status" value="1"/>
</dbReference>
<dbReference type="GO" id="GO:0004674">
    <property type="term" value="F:protein serine/threonine kinase activity"/>
    <property type="evidence" value="ECO:0007669"/>
    <property type="project" value="UniProtKB-KW"/>
</dbReference>
<evidence type="ECO:0000256" key="5">
    <source>
        <dbReference type="ARBA" id="ARBA00022679"/>
    </source>
</evidence>
<dbReference type="InterPro" id="IPR018451">
    <property type="entry name" value="NAF/FISL_domain"/>
</dbReference>
<dbReference type="CDD" id="cd12195">
    <property type="entry name" value="CIPK_C"/>
    <property type="match status" value="1"/>
</dbReference>
<comment type="catalytic activity">
    <reaction evidence="10">
        <text>L-threonyl-[protein] + ATP = O-phospho-L-threonyl-[protein] + ADP + H(+)</text>
        <dbReference type="Rhea" id="RHEA:46608"/>
        <dbReference type="Rhea" id="RHEA-COMP:11060"/>
        <dbReference type="Rhea" id="RHEA-COMP:11605"/>
        <dbReference type="ChEBI" id="CHEBI:15378"/>
        <dbReference type="ChEBI" id="CHEBI:30013"/>
        <dbReference type="ChEBI" id="CHEBI:30616"/>
        <dbReference type="ChEBI" id="CHEBI:61977"/>
        <dbReference type="ChEBI" id="CHEBI:456216"/>
        <dbReference type="EC" id="2.7.11.1"/>
    </reaction>
</comment>
<dbReference type="PROSITE" id="PS50011">
    <property type="entry name" value="PROTEIN_KINASE_DOM"/>
    <property type="match status" value="1"/>
</dbReference>
<dbReference type="FunFam" id="3.30.200.20:FF:000096">
    <property type="entry name" value="Non-specific serine/threonine protein kinase"/>
    <property type="match status" value="1"/>
</dbReference>
<evidence type="ECO:0000256" key="9">
    <source>
        <dbReference type="ARBA" id="ARBA00023211"/>
    </source>
</evidence>
<dbReference type="EMBL" id="JAYMYS010000006">
    <property type="protein sequence ID" value="KAK7388473.1"/>
    <property type="molecule type" value="Genomic_DNA"/>
</dbReference>
<feature type="binding site" evidence="12">
    <location>
        <position position="60"/>
    </location>
    <ligand>
        <name>ATP</name>
        <dbReference type="ChEBI" id="CHEBI:30616"/>
    </ligand>
</feature>
<keyword evidence="9" id="KW-0464">Manganese</keyword>
<evidence type="ECO:0000259" key="15">
    <source>
        <dbReference type="PROSITE" id="PS50011"/>
    </source>
</evidence>
<dbReference type="SMART" id="SM00220">
    <property type="entry name" value="S_TKc"/>
    <property type="match status" value="1"/>
</dbReference>
<gene>
    <name evidence="17" type="ORF">VNO78_23289</name>
</gene>
<dbReference type="Pfam" id="PF00069">
    <property type="entry name" value="Pkinase"/>
    <property type="match status" value="1"/>
</dbReference>
<feature type="domain" description="Protein kinase" evidence="15">
    <location>
        <begin position="31"/>
        <end position="283"/>
    </location>
</feature>
<dbReference type="FunFam" id="1.10.510.10:FF:000279">
    <property type="entry name" value="Non-specific serine/threonine protein kinase"/>
    <property type="match status" value="1"/>
</dbReference>
<dbReference type="InterPro" id="IPR000719">
    <property type="entry name" value="Prot_kinase_dom"/>
</dbReference>
<comment type="similarity">
    <text evidence="2">Belongs to the protein kinase superfamily. CAMK Ser/Thr protein kinase family. SNF1 subfamily.</text>
</comment>
<comment type="catalytic activity">
    <reaction evidence="11">
        <text>L-seryl-[protein] + ATP = O-phospho-L-seryl-[protein] + ADP + H(+)</text>
        <dbReference type="Rhea" id="RHEA:17989"/>
        <dbReference type="Rhea" id="RHEA-COMP:9863"/>
        <dbReference type="Rhea" id="RHEA-COMP:11604"/>
        <dbReference type="ChEBI" id="CHEBI:15378"/>
        <dbReference type="ChEBI" id="CHEBI:29999"/>
        <dbReference type="ChEBI" id="CHEBI:30616"/>
        <dbReference type="ChEBI" id="CHEBI:83421"/>
        <dbReference type="ChEBI" id="CHEBI:456216"/>
        <dbReference type="EC" id="2.7.11.1"/>
    </reaction>
</comment>
<name>A0AAN9S6G6_PSOTE</name>
<evidence type="ECO:0000256" key="4">
    <source>
        <dbReference type="ARBA" id="ARBA00022527"/>
    </source>
</evidence>
<evidence type="ECO:0000256" key="8">
    <source>
        <dbReference type="ARBA" id="ARBA00022840"/>
    </source>
</evidence>
<keyword evidence="8 12" id="KW-0067">ATP-binding</keyword>
<evidence type="ECO:0000256" key="10">
    <source>
        <dbReference type="ARBA" id="ARBA00047899"/>
    </source>
</evidence>
<dbReference type="FunFam" id="3.30.310.80:FF:000005">
    <property type="entry name" value="Non-specific serine/threonine protein kinase"/>
    <property type="match status" value="1"/>
</dbReference>
<dbReference type="PANTHER" id="PTHR43895:SF65">
    <property type="entry name" value="CBL-INTERACTING PROTEIN KINASE 21"/>
    <property type="match status" value="1"/>
</dbReference>
<dbReference type="PROSITE" id="PS50816">
    <property type="entry name" value="NAF"/>
    <property type="match status" value="1"/>
</dbReference>
<evidence type="ECO:0000256" key="7">
    <source>
        <dbReference type="ARBA" id="ARBA00022777"/>
    </source>
</evidence>
<evidence type="ECO:0000256" key="2">
    <source>
        <dbReference type="ARBA" id="ARBA00006234"/>
    </source>
</evidence>
<dbReference type="InterPro" id="IPR004041">
    <property type="entry name" value="NAF_dom"/>
</dbReference>
<dbReference type="GO" id="GO:0007165">
    <property type="term" value="P:signal transduction"/>
    <property type="evidence" value="ECO:0007669"/>
    <property type="project" value="InterPro"/>
</dbReference>
<dbReference type="Proteomes" id="UP001386955">
    <property type="component" value="Unassembled WGS sequence"/>
</dbReference>
<feature type="domain" description="NAF" evidence="16">
    <location>
        <begin position="322"/>
        <end position="346"/>
    </location>
</feature>
<dbReference type="PROSITE" id="PS00107">
    <property type="entry name" value="PROTEIN_KINASE_ATP"/>
    <property type="match status" value="1"/>
</dbReference>
<dbReference type="SUPFAM" id="SSF56112">
    <property type="entry name" value="Protein kinase-like (PK-like)"/>
    <property type="match status" value="1"/>
</dbReference>
<keyword evidence="6 12" id="KW-0547">Nucleotide-binding</keyword>
<evidence type="ECO:0000256" key="3">
    <source>
        <dbReference type="ARBA" id="ARBA00012513"/>
    </source>
</evidence>
<evidence type="ECO:0000313" key="17">
    <source>
        <dbReference type="EMBL" id="KAK7388473.1"/>
    </source>
</evidence>
<comment type="caution">
    <text evidence="17">The sequence shown here is derived from an EMBL/GenBank/DDBJ whole genome shotgun (WGS) entry which is preliminary data.</text>
</comment>
<evidence type="ECO:0000256" key="13">
    <source>
        <dbReference type="RuleBase" id="RU000304"/>
    </source>
</evidence>
<evidence type="ECO:0000256" key="11">
    <source>
        <dbReference type="ARBA" id="ARBA00048679"/>
    </source>
</evidence>
<evidence type="ECO:0000259" key="16">
    <source>
        <dbReference type="PROSITE" id="PS50816"/>
    </source>
</evidence>
<dbReference type="AlphaFoldDB" id="A0AAN9S6G6"/>
<dbReference type="PROSITE" id="PS00108">
    <property type="entry name" value="PROTEIN_KINASE_ST"/>
    <property type="match status" value="1"/>
</dbReference>
<dbReference type="Gene3D" id="1.10.510.10">
    <property type="entry name" value="Transferase(Phosphotransferase) domain 1"/>
    <property type="match status" value="1"/>
</dbReference>
<evidence type="ECO:0000256" key="14">
    <source>
        <dbReference type="SAM" id="MobiDB-lite"/>
    </source>
</evidence>
<organism evidence="17 18">
    <name type="scientific">Psophocarpus tetragonolobus</name>
    <name type="common">Winged bean</name>
    <name type="synonym">Dolichos tetragonolobus</name>
    <dbReference type="NCBI Taxonomy" id="3891"/>
    <lineage>
        <taxon>Eukaryota</taxon>
        <taxon>Viridiplantae</taxon>
        <taxon>Streptophyta</taxon>
        <taxon>Embryophyta</taxon>
        <taxon>Tracheophyta</taxon>
        <taxon>Spermatophyta</taxon>
        <taxon>Magnoliopsida</taxon>
        <taxon>eudicotyledons</taxon>
        <taxon>Gunneridae</taxon>
        <taxon>Pentapetalae</taxon>
        <taxon>rosids</taxon>
        <taxon>fabids</taxon>
        <taxon>Fabales</taxon>
        <taxon>Fabaceae</taxon>
        <taxon>Papilionoideae</taxon>
        <taxon>50 kb inversion clade</taxon>
        <taxon>NPAAA clade</taxon>
        <taxon>indigoferoid/millettioid clade</taxon>
        <taxon>Phaseoleae</taxon>
        <taxon>Psophocarpus</taxon>
    </lineage>
</organism>
<dbReference type="InterPro" id="IPR008271">
    <property type="entry name" value="Ser/Thr_kinase_AS"/>
</dbReference>
<evidence type="ECO:0000256" key="12">
    <source>
        <dbReference type="PROSITE-ProRule" id="PRU10141"/>
    </source>
</evidence>
<keyword evidence="4 13" id="KW-0723">Serine/threonine-protein kinase</keyword>
<sequence length="488" mass="55444">MRNNQPVLEKKQCQNFDAQRVMGFEKKIGKYQLLRTIGEGTFSKVKLAVNRNSGQKVAVKVIDKHMILENNLKNQVKREIRTMKLLHHPNIVRIHEVIGTKTKIYIVMEYASGGQLLEKMSYGERLNEYEARKLFQQLIDALDYCHNKGVYHRDLKPENILVDSKGNLKVSDFGLSALQKCNDVLTTQCGSPCYVAPELLLSKGYDGAAADVWSCGVILFEFLAGYLPFNDRNLMSLYGKICKAEYKCPPWFKRSQKKLIAKILEPCPVKRITIPDIIEDEWFQTDYKPAFASEFDENIKLDDVDVALNSFEENVRESTIPKTSSFINAFQLIAMSHDLDLSGLFEEQDEKKERTRLGSKHTVNETIEKIEAAATDAKLSIEKMNNFKIKVQPKQKMTRCSGSYLSVQVIEVAPTHCVVEISKSTGDLRLYNKFCESLSNLLKQKHGVRSQSQDSVDLCAPGREKQDAGCCKQPKNEDSKLLRGYTSA</sequence>
<evidence type="ECO:0000256" key="6">
    <source>
        <dbReference type="ARBA" id="ARBA00022741"/>
    </source>
</evidence>
<dbReference type="Gene3D" id="3.30.310.80">
    <property type="entry name" value="Kinase associated domain 1, KA1"/>
    <property type="match status" value="1"/>
</dbReference>
<keyword evidence="7" id="KW-0418">Kinase</keyword>
<dbReference type="GO" id="GO:0005524">
    <property type="term" value="F:ATP binding"/>
    <property type="evidence" value="ECO:0007669"/>
    <property type="project" value="UniProtKB-UniRule"/>
</dbReference>
<keyword evidence="18" id="KW-1185">Reference proteome</keyword>